<feature type="compositionally biased region" description="Low complexity" evidence="1">
    <location>
        <begin position="133"/>
        <end position="163"/>
    </location>
</feature>
<feature type="compositionally biased region" description="Polar residues" evidence="1">
    <location>
        <begin position="168"/>
        <end position="182"/>
    </location>
</feature>
<keyword evidence="2" id="KW-0812">Transmembrane</keyword>
<name>A0A409X0P7_9AGAR</name>
<evidence type="ECO:0000256" key="1">
    <source>
        <dbReference type="SAM" id="MobiDB-lite"/>
    </source>
</evidence>
<feature type="transmembrane region" description="Helical" evidence="2">
    <location>
        <begin position="64"/>
        <end position="84"/>
    </location>
</feature>
<organism evidence="3 4">
    <name type="scientific">Gymnopilus dilepis</name>
    <dbReference type="NCBI Taxonomy" id="231916"/>
    <lineage>
        <taxon>Eukaryota</taxon>
        <taxon>Fungi</taxon>
        <taxon>Dikarya</taxon>
        <taxon>Basidiomycota</taxon>
        <taxon>Agaricomycotina</taxon>
        <taxon>Agaricomycetes</taxon>
        <taxon>Agaricomycetidae</taxon>
        <taxon>Agaricales</taxon>
        <taxon>Agaricineae</taxon>
        <taxon>Hymenogastraceae</taxon>
        <taxon>Gymnopilus</taxon>
    </lineage>
</organism>
<evidence type="ECO:0000313" key="3">
    <source>
        <dbReference type="EMBL" id="PPQ84344.1"/>
    </source>
</evidence>
<evidence type="ECO:0000313" key="4">
    <source>
        <dbReference type="Proteomes" id="UP000284706"/>
    </source>
</evidence>
<dbReference type="OrthoDB" id="3059865at2759"/>
<accession>A0A409X0P7</accession>
<protein>
    <submittedName>
        <fullName evidence="3">Uncharacterized protein</fullName>
    </submittedName>
</protein>
<dbReference type="InParanoid" id="A0A409X0P7"/>
<feature type="transmembrane region" description="Helical" evidence="2">
    <location>
        <begin position="18"/>
        <end position="38"/>
    </location>
</feature>
<keyword evidence="2" id="KW-1133">Transmembrane helix</keyword>
<dbReference type="EMBL" id="NHYE01004486">
    <property type="protein sequence ID" value="PPQ84344.1"/>
    <property type="molecule type" value="Genomic_DNA"/>
</dbReference>
<comment type="caution">
    <text evidence="3">The sequence shown here is derived from an EMBL/GenBank/DDBJ whole genome shotgun (WGS) entry which is preliminary data.</text>
</comment>
<reference evidence="3 4" key="1">
    <citation type="journal article" date="2018" name="Evol. Lett.">
        <title>Horizontal gene cluster transfer increased hallucinogenic mushroom diversity.</title>
        <authorList>
            <person name="Reynolds H.T."/>
            <person name="Vijayakumar V."/>
            <person name="Gluck-Thaler E."/>
            <person name="Korotkin H.B."/>
            <person name="Matheny P.B."/>
            <person name="Slot J.C."/>
        </authorList>
    </citation>
    <scope>NUCLEOTIDE SEQUENCE [LARGE SCALE GENOMIC DNA]</scope>
    <source>
        <strain evidence="3 4">SRW20</strain>
    </source>
</reference>
<gene>
    <name evidence="3" type="ORF">CVT26_011406</name>
</gene>
<dbReference type="AlphaFoldDB" id="A0A409X0P7"/>
<proteinExistence type="predicted"/>
<evidence type="ECO:0000256" key="2">
    <source>
        <dbReference type="SAM" id="Phobius"/>
    </source>
</evidence>
<feature type="region of interest" description="Disordered" evidence="1">
    <location>
        <begin position="133"/>
        <end position="188"/>
    </location>
</feature>
<keyword evidence="2" id="KW-0472">Membrane</keyword>
<dbReference type="Proteomes" id="UP000284706">
    <property type="component" value="Unassembled WGS sequence"/>
</dbReference>
<sequence length="255" mass="27708">MGAGAGARPPCSAVTGPFGWLVAFWSIPLFYDTLTFLLTAHKAYTLYKSEVTTPLFDIIWRDGLLYFFGVFSMNLANVIIFLTVPRGLRAVNLSRGVLTDVWYGSNRATLVLEVVLSCRLILNLRGAHGLSIPPSQASHQSHSHSQSHSQTHSHSHLLPLPQSRELASKTSQLPNSKTSRSQVPVIRVHTTTTSSIDIDLERDSESQDDVADVVPIGVDGAASRMLLEPGRNVSLGVGGDLDTSYTEKKGRELGS</sequence>
<keyword evidence="4" id="KW-1185">Reference proteome</keyword>